<evidence type="ECO:0000256" key="6">
    <source>
        <dbReference type="ARBA" id="ARBA00023139"/>
    </source>
</evidence>
<dbReference type="RefSeq" id="WP_039591831.1">
    <property type="nucleotide sequence ID" value="NZ_JQGJ02000007.1"/>
</dbReference>
<dbReference type="GO" id="GO:0015562">
    <property type="term" value="F:efflux transmembrane transporter activity"/>
    <property type="evidence" value="ECO:0007669"/>
    <property type="project" value="InterPro"/>
</dbReference>
<organism evidence="10 11">
    <name type="scientific">Pseudomonas frederiksbergensis</name>
    <dbReference type="NCBI Taxonomy" id="104087"/>
    <lineage>
        <taxon>Bacteria</taxon>
        <taxon>Pseudomonadati</taxon>
        <taxon>Pseudomonadota</taxon>
        <taxon>Gammaproteobacteria</taxon>
        <taxon>Pseudomonadales</taxon>
        <taxon>Pseudomonadaceae</taxon>
        <taxon>Pseudomonas</taxon>
    </lineage>
</organism>
<dbReference type="PROSITE" id="PS51257">
    <property type="entry name" value="PROKAR_LIPOPROTEIN"/>
    <property type="match status" value="1"/>
</dbReference>
<dbReference type="EMBL" id="JQGJ01000007">
    <property type="protein sequence ID" value="KHK64268.1"/>
    <property type="molecule type" value="Genomic_DNA"/>
</dbReference>
<keyword evidence="8 9" id="KW-0449">Lipoprotein</keyword>
<evidence type="ECO:0000256" key="5">
    <source>
        <dbReference type="ARBA" id="ARBA00023136"/>
    </source>
</evidence>
<dbReference type="AlphaFoldDB" id="A0A0B1Z4H8"/>
<feature type="chain" id="PRO_5001434130" evidence="9">
    <location>
        <begin position="21"/>
        <end position="470"/>
    </location>
</feature>
<keyword evidence="4 9" id="KW-0812">Transmembrane</keyword>
<dbReference type="Pfam" id="PF02321">
    <property type="entry name" value="OEP"/>
    <property type="match status" value="2"/>
</dbReference>
<reference evidence="11" key="1">
    <citation type="submission" date="2015-03" db="EMBL/GenBank/DDBJ databases">
        <title>Pseudomonas frederiksbergensis hydrocarbon degrader.</title>
        <authorList>
            <person name="Brown L.M."/>
            <person name="Ruiz O.N."/>
            <person name="Mueller S."/>
            <person name="Gunasekera T.S."/>
        </authorList>
    </citation>
    <scope>NUCLEOTIDE SEQUENCE [LARGE SCALE GENOMIC DNA]</scope>
    <source>
        <strain evidence="11">SI8</strain>
    </source>
</reference>
<dbReference type="InterPro" id="IPR010131">
    <property type="entry name" value="MdtP/NodT-like"/>
</dbReference>
<dbReference type="NCBIfam" id="TIGR01845">
    <property type="entry name" value="outer_NodT"/>
    <property type="match status" value="1"/>
</dbReference>
<evidence type="ECO:0000256" key="1">
    <source>
        <dbReference type="ARBA" id="ARBA00004459"/>
    </source>
</evidence>
<keyword evidence="3 9" id="KW-1134">Transmembrane beta strand</keyword>
<evidence type="ECO:0000313" key="10">
    <source>
        <dbReference type="EMBL" id="KHK64268.1"/>
    </source>
</evidence>
<feature type="signal peptide" evidence="9">
    <location>
        <begin position="1"/>
        <end position="20"/>
    </location>
</feature>
<keyword evidence="7" id="KW-0998">Cell outer membrane</keyword>
<evidence type="ECO:0000256" key="3">
    <source>
        <dbReference type="ARBA" id="ARBA00022452"/>
    </source>
</evidence>
<proteinExistence type="inferred from homology"/>
<gene>
    <name evidence="10" type="ORF">JZ00_13700</name>
</gene>
<evidence type="ECO:0000256" key="8">
    <source>
        <dbReference type="ARBA" id="ARBA00023288"/>
    </source>
</evidence>
<accession>A0A0B1Z4H8</accession>
<protein>
    <submittedName>
        <fullName evidence="10">Multidrug transporter</fullName>
    </submittedName>
</protein>
<keyword evidence="9" id="KW-0732">Signal</keyword>
<evidence type="ECO:0000256" key="4">
    <source>
        <dbReference type="ARBA" id="ARBA00022692"/>
    </source>
</evidence>
<comment type="similarity">
    <text evidence="2 9">Belongs to the outer membrane factor (OMF) (TC 1.B.17) family.</text>
</comment>
<evidence type="ECO:0000256" key="9">
    <source>
        <dbReference type="RuleBase" id="RU362097"/>
    </source>
</evidence>
<evidence type="ECO:0000256" key="7">
    <source>
        <dbReference type="ARBA" id="ARBA00023237"/>
    </source>
</evidence>
<name>A0A0B1Z4H8_9PSED</name>
<dbReference type="Proteomes" id="UP000030949">
    <property type="component" value="Unassembled WGS sequence"/>
</dbReference>
<dbReference type="GO" id="GO:0009279">
    <property type="term" value="C:cell outer membrane"/>
    <property type="evidence" value="ECO:0007669"/>
    <property type="project" value="UniProtKB-SubCell"/>
</dbReference>
<comment type="caution">
    <text evidence="10">The sequence shown here is derived from an EMBL/GenBank/DDBJ whole genome shotgun (WGS) entry which is preliminary data.</text>
</comment>
<dbReference type="PANTHER" id="PTHR30203">
    <property type="entry name" value="OUTER MEMBRANE CATION EFFLUX PROTEIN"/>
    <property type="match status" value="1"/>
</dbReference>
<keyword evidence="5 9" id="KW-0472">Membrane</keyword>
<dbReference type="Gene3D" id="2.20.200.10">
    <property type="entry name" value="Outer membrane efflux proteins (OEP)"/>
    <property type="match status" value="1"/>
</dbReference>
<evidence type="ECO:0000313" key="11">
    <source>
        <dbReference type="Proteomes" id="UP000030949"/>
    </source>
</evidence>
<keyword evidence="6 9" id="KW-0564">Palmitate</keyword>
<dbReference type="Gene3D" id="1.20.1600.10">
    <property type="entry name" value="Outer membrane efflux proteins (OEP)"/>
    <property type="match status" value="1"/>
</dbReference>
<dbReference type="SUPFAM" id="SSF56954">
    <property type="entry name" value="Outer membrane efflux proteins (OEP)"/>
    <property type="match status" value="1"/>
</dbReference>
<comment type="subcellular location">
    <subcellularLocation>
        <location evidence="1 9">Cell outer membrane</location>
        <topology evidence="1 9">Lipid-anchor</topology>
    </subcellularLocation>
</comment>
<evidence type="ECO:0000256" key="2">
    <source>
        <dbReference type="ARBA" id="ARBA00007613"/>
    </source>
</evidence>
<dbReference type="InterPro" id="IPR003423">
    <property type="entry name" value="OMP_efflux"/>
</dbReference>
<sequence>MKFKSLPVFALLMLSGCSLMPDYQQPAAPVQAQWPTGEAYGGQGEQRSIAAALPEAKNFFKDPALVRLLDAALENNRDLRIAAKNVESYRALYRIQRAERFPTLDGEASGNRTRLPDDLSPTGDSRIDSQYQVGLVTAYELDLFGRIRSLSSQALEKYLATEEAQRSVQIALIGDVATTFFLWRTDQALLDLTEATLTSYVESLAMIESSAAAGTSSELDVRQARTLVNQAQAQQALYTRRIAQDVNAMQLLLGSKIPTDLPQNLPLAMSAIGKVPAGLPADLLLNRPDIRSAEHQLMAANANIGAARAAFFPRISLTASAGSASSDLDGLFNGGSESWSFAPQISVPIFNAGKLRANLDYAEIQKDVGIATYEKSIQTAFREVSDGLAARGTYGKQLHAQNELVDNYKSYFGLAQQRYDQGIDSYLTVLDAQRELFASQQKLLNDQLDQINSEVQLYKALGGGWSVSQN</sequence>
<dbReference type="PANTHER" id="PTHR30203:SF32">
    <property type="entry name" value="CATION EFFLUX SYSTEM PROTEIN CUSC"/>
    <property type="match status" value="1"/>
</dbReference>
<dbReference type="OrthoDB" id="9770517at2"/>